<evidence type="ECO:0000256" key="2">
    <source>
        <dbReference type="ARBA" id="ARBA00022679"/>
    </source>
</evidence>
<dbReference type="GO" id="GO:0070475">
    <property type="term" value="P:rRNA base methylation"/>
    <property type="evidence" value="ECO:0007669"/>
    <property type="project" value="TreeGrafter"/>
</dbReference>
<reference evidence="3" key="1">
    <citation type="submission" date="2014-02" db="EMBL/GenBank/DDBJ databases">
        <authorList>
            <person name="Genoscope - CEA"/>
        </authorList>
    </citation>
    <scope>NUCLEOTIDE SEQUENCE</scope>
    <source>
        <strain evidence="3">LS3</strain>
    </source>
</reference>
<name>A0A060T3M9_BLAAD</name>
<proteinExistence type="predicted"/>
<evidence type="ECO:0000313" key="3">
    <source>
        <dbReference type="EMBL" id="CDP33776.1"/>
    </source>
</evidence>
<dbReference type="SUPFAM" id="SSF53335">
    <property type="entry name" value="S-adenosyl-L-methionine-dependent methyltransferases"/>
    <property type="match status" value="1"/>
</dbReference>
<dbReference type="InterPro" id="IPR029063">
    <property type="entry name" value="SAM-dependent_MTases_sf"/>
</dbReference>
<gene>
    <name evidence="3" type="ORF">GNLVRS02_ARAD1A17270g</name>
</gene>
<dbReference type="CDD" id="cd02440">
    <property type="entry name" value="AdoMet_MTases"/>
    <property type="match status" value="1"/>
</dbReference>
<dbReference type="PANTHER" id="PTHR13393:SF0">
    <property type="entry name" value="RNA N6-ADENOSINE-METHYLTRANSFERASE METTL16"/>
    <property type="match status" value="1"/>
</dbReference>
<dbReference type="AlphaFoldDB" id="A0A060T3M9"/>
<protein>
    <submittedName>
        <fullName evidence="3">ARAD1A17270p</fullName>
    </submittedName>
</protein>
<dbReference type="Gene3D" id="3.40.50.150">
    <property type="entry name" value="Vaccinia Virus protein VP39"/>
    <property type="match status" value="1"/>
</dbReference>
<dbReference type="EMBL" id="HG937691">
    <property type="protein sequence ID" value="CDP33776.1"/>
    <property type="molecule type" value="Genomic_DNA"/>
</dbReference>
<organism evidence="3">
    <name type="scientific">Blastobotrys adeninivorans</name>
    <name type="common">Yeast</name>
    <name type="synonym">Arxula adeninivorans</name>
    <dbReference type="NCBI Taxonomy" id="409370"/>
    <lineage>
        <taxon>Eukaryota</taxon>
        <taxon>Fungi</taxon>
        <taxon>Dikarya</taxon>
        <taxon>Ascomycota</taxon>
        <taxon>Saccharomycotina</taxon>
        <taxon>Dipodascomycetes</taxon>
        <taxon>Dipodascales</taxon>
        <taxon>Trichomonascaceae</taxon>
        <taxon>Blastobotrys</taxon>
    </lineage>
</organism>
<reference evidence="3" key="2">
    <citation type="submission" date="2014-06" db="EMBL/GenBank/DDBJ databases">
        <title>The complete genome of Blastobotrys (Arxula) adeninivorans LS3 - a yeast of biotechnological interest.</title>
        <authorList>
            <person name="Kunze G."/>
            <person name="Gaillardin C."/>
            <person name="Czernicka M."/>
            <person name="Durrens P."/>
            <person name="Martin T."/>
            <person name="Boer E."/>
            <person name="Gabaldon T."/>
            <person name="Cruz J."/>
            <person name="Talla E."/>
            <person name="Marck C."/>
            <person name="Goffeau A."/>
            <person name="Barbe V."/>
            <person name="Baret P."/>
            <person name="Baronian K."/>
            <person name="Beier S."/>
            <person name="Bleykasten C."/>
            <person name="Bode R."/>
            <person name="Casaregola S."/>
            <person name="Despons L."/>
            <person name="Fairhead C."/>
            <person name="Giersberg M."/>
            <person name="Gierski P."/>
            <person name="Hahnel U."/>
            <person name="Hartmann A."/>
            <person name="Jankowska D."/>
            <person name="Jubin C."/>
            <person name="Jung P."/>
            <person name="Lafontaine I."/>
            <person name="Leh-Louis V."/>
            <person name="Lemaire M."/>
            <person name="Marcet-Houben M."/>
            <person name="Mascher M."/>
            <person name="Morel G."/>
            <person name="Richard G.-F."/>
            <person name="Riechen J."/>
            <person name="Sacerdot C."/>
            <person name="Sarkar A."/>
            <person name="Savel G."/>
            <person name="Schacherer J."/>
            <person name="Sherman D."/>
            <person name="Straub M.-L."/>
            <person name="Stein N."/>
            <person name="Thierry A."/>
            <person name="Trautwein-Schult A."/>
            <person name="Westhof E."/>
            <person name="Worch S."/>
            <person name="Dujon B."/>
            <person name="Souciet J.-L."/>
            <person name="Wincker P."/>
            <person name="Scholz U."/>
            <person name="Neuveglise N."/>
        </authorList>
    </citation>
    <scope>NUCLEOTIDE SEQUENCE</scope>
    <source>
        <strain evidence="3">LS3</strain>
    </source>
</reference>
<keyword evidence="1" id="KW-0489">Methyltransferase</keyword>
<dbReference type="InterPro" id="IPR010286">
    <property type="entry name" value="METTL16/RlmF"/>
</dbReference>
<dbReference type="GO" id="GO:0008168">
    <property type="term" value="F:methyltransferase activity"/>
    <property type="evidence" value="ECO:0007669"/>
    <property type="project" value="UniProtKB-KW"/>
</dbReference>
<evidence type="ECO:0000256" key="1">
    <source>
        <dbReference type="ARBA" id="ARBA00022603"/>
    </source>
</evidence>
<sequence length="451" mass="50228">MKRSRDDSAEIPGKYSLENKKRELGGESCRIDPQDLLAKVSKPDIQEIAEKYPNVREYVQDGGYFDYSSLEANYVLAETLLECYFDLSIKLSRDHLCPRIANRLDYVLWICRVAGVGSRDSITAIDIGVGASCIYPLLLTSVLRGCTVYGLDINDGSIDYAASIVRDNGLRDRIKLIKKHPSPILGYDCEQLQSVFENPVKFTMCNPPFYSSIQELQQSSQVKIQGPTTPLTAADSELFTSGGEEQFTLQMLKESLQHSGGSGDLRGLSKVEWFSTMVGKLSTLETLVQELRNSKIDNYAIHQINHGKTRRWTIAWSFGTKRVSHDVDARSQAPSLKSLNPPLTESVVESSHSLSRSVETIRELLKGISGRVEDMGTGFFVSVPGNVWSRAYRRQKIAKGGPSSFRISVRDCVDVRQIHIKWANGSNYAVYDSFVGMISKASVTGQSTRQP</sequence>
<keyword evidence="2" id="KW-0808">Transferase</keyword>
<accession>A0A060T3M9</accession>
<dbReference type="PANTHER" id="PTHR13393">
    <property type="entry name" value="SAM-DEPENDENT METHYLTRANSFERASE"/>
    <property type="match status" value="1"/>
</dbReference>
<dbReference type="PhylomeDB" id="A0A060T3M9"/>
<dbReference type="Pfam" id="PF05971">
    <property type="entry name" value="Methyltransf_10"/>
    <property type="match status" value="1"/>
</dbReference>
<dbReference type="GO" id="GO:0005634">
    <property type="term" value="C:nucleus"/>
    <property type="evidence" value="ECO:0007669"/>
    <property type="project" value="TreeGrafter"/>
</dbReference>